<feature type="compositionally biased region" description="Basic and acidic residues" evidence="1">
    <location>
        <begin position="206"/>
        <end position="226"/>
    </location>
</feature>
<proteinExistence type="predicted"/>
<evidence type="ECO:0000313" key="3">
    <source>
        <dbReference type="Proteomes" id="UP001313282"/>
    </source>
</evidence>
<feature type="compositionally biased region" description="Polar residues" evidence="1">
    <location>
        <begin position="1007"/>
        <end position="1037"/>
    </location>
</feature>
<accession>A0AAN8RNV6</accession>
<evidence type="ECO:0000313" key="2">
    <source>
        <dbReference type="EMBL" id="KAK6357718.1"/>
    </source>
</evidence>
<feature type="compositionally biased region" description="Polar residues" evidence="1">
    <location>
        <begin position="173"/>
        <end position="193"/>
    </location>
</feature>
<feature type="region of interest" description="Disordered" evidence="1">
    <location>
        <begin position="874"/>
        <end position="929"/>
    </location>
</feature>
<protein>
    <submittedName>
        <fullName evidence="2">Uncharacterized protein</fullName>
    </submittedName>
</protein>
<feature type="region of interest" description="Disordered" evidence="1">
    <location>
        <begin position="588"/>
        <end position="786"/>
    </location>
</feature>
<dbReference type="EMBL" id="JAVHNR010000001">
    <property type="protein sequence ID" value="KAK6357718.1"/>
    <property type="molecule type" value="Genomic_DNA"/>
</dbReference>
<feature type="compositionally biased region" description="Polar residues" evidence="1">
    <location>
        <begin position="334"/>
        <end position="346"/>
    </location>
</feature>
<dbReference type="Proteomes" id="UP001313282">
    <property type="component" value="Unassembled WGS sequence"/>
</dbReference>
<feature type="compositionally biased region" description="Low complexity" evidence="1">
    <location>
        <begin position="151"/>
        <end position="166"/>
    </location>
</feature>
<feature type="compositionally biased region" description="Acidic residues" evidence="1">
    <location>
        <begin position="663"/>
        <end position="679"/>
    </location>
</feature>
<feature type="region of interest" description="Disordered" evidence="1">
    <location>
        <begin position="964"/>
        <end position="1037"/>
    </location>
</feature>
<feature type="compositionally biased region" description="Pro residues" evidence="1">
    <location>
        <begin position="136"/>
        <end position="145"/>
    </location>
</feature>
<feature type="compositionally biased region" description="Basic and acidic residues" evidence="1">
    <location>
        <begin position="92"/>
        <end position="124"/>
    </location>
</feature>
<sequence>MEGPIDIDPPSVAMDVDAGSKDDLAKGDTSTDESIHPMPEAATIQESGPSQGAHSKDGSLMPPPPPPKTLPQLNRPIDKPSPKVLRTTSSKNTEKPGRPMTIREWRAAARLKEAAEGAVKENRPPQKLPELMSEPSPTPIPPPPLRSRGVQNSSQIKKNQSSQGIQGTREQKSNQSNSSGRNEPTKSSSNPSGKGSMDPSPLVLTPEEREIILKRRRPEEGTKAGGRDGSTQALGNQSGDGGVVRDADSDMSGIRVVRPSPGIFMVPLITKKNTNTPKATQGVSQPNLGTRMGMPYGGLPGQYGGSTQMGPNGTFLFSGTSQESMGQTAHGAQFNFNPPTKSSDPSNPFFADPTVTGGPTGEQQSSTELVMDIDADNSHSQDVVMNSPSLVSKNQVPAPMPTELRDTPPSHQIPTVSNSKGFQSTALPDQFFHDDYIGDVPPELEEFRPQRMYIPWTTYTRDCLRDLKIRTARRSPLEAQIPFPEQWEDRRWANGGARAVRGNFTRGRGGVGLNLRGAPVSRGGRGRGNPRMGPSGVGGPAGRGMGRGVPVMDMGMGANTTVSMPVRGGYVQGFSPGGNVIKGIIAENGTRDPNTLPNKSNPHHSTNIDIQPLHQGPYRPKLTPHSVIKSTIDPKSIPLPAPTEEERRIMTTPDDSDSPPGDSDGDEGNDFAMDVDEEDGKQGENKKTNISYNQKISNDEEEGAEGRIYDDGDYDDDDDDDDDDSDGDDYGDDGGYDDDDSDDGYDENSDDEDEYGPETFDDDEQSSSYESSSDDEDTSKPKKKPLTARDIAAFHMFFKDNDRYWEEFGLEPEFEKQMLEHVRPFWEEEERRSEAQAALEEAKKKKIAELSQPPKFIGPAPQLQVNGQNKRVSFLDVNGGKPHESTLPPTPVKQGPKRVSFLTLNKSGSASPGNPNEKNTPEKLPAVTKSPLAGFVMPVEPQVKKTVGGQKRVSLRVAMKPVTTAVTSPAAAPQQLAPLPVIEEGGASSAVSEAQKQQQDESERTELPSTQNTSQCPSIALEQTPSSAQPSPVASEI</sequence>
<feature type="region of interest" description="Disordered" evidence="1">
    <location>
        <begin position="1"/>
        <end position="245"/>
    </location>
</feature>
<feature type="compositionally biased region" description="Polar residues" evidence="1">
    <location>
        <begin position="902"/>
        <end position="918"/>
    </location>
</feature>
<feature type="region of interest" description="Disordered" evidence="1">
    <location>
        <begin position="511"/>
        <end position="543"/>
    </location>
</feature>
<organism evidence="2 3">
    <name type="scientific">Orbilia javanica</name>
    <dbReference type="NCBI Taxonomy" id="47235"/>
    <lineage>
        <taxon>Eukaryota</taxon>
        <taxon>Fungi</taxon>
        <taxon>Dikarya</taxon>
        <taxon>Ascomycota</taxon>
        <taxon>Pezizomycotina</taxon>
        <taxon>Orbiliomycetes</taxon>
        <taxon>Orbiliales</taxon>
        <taxon>Orbiliaceae</taxon>
        <taxon>Orbilia</taxon>
    </lineage>
</organism>
<gene>
    <name evidence="2" type="ORF">TWF718_002027</name>
</gene>
<feature type="region of interest" description="Disordered" evidence="1">
    <location>
        <begin position="330"/>
        <end position="364"/>
    </location>
</feature>
<feature type="compositionally biased region" description="Polar residues" evidence="1">
    <location>
        <begin position="591"/>
        <end position="609"/>
    </location>
</feature>
<comment type="caution">
    <text evidence="2">The sequence shown here is derived from an EMBL/GenBank/DDBJ whole genome shotgun (WGS) entry which is preliminary data.</text>
</comment>
<evidence type="ECO:0000256" key="1">
    <source>
        <dbReference type="SAM" id="MobiDB-lite"/>
    </source>
</evidence>
<name>A0AAN8RNV6_9PEZI</name>
<feature type="compositionally biased region" description="Polar residues" evidence="1">
    <location>
        <begin position="44"/>
        <end position="53"/>
    </location>
</feature>
<feature type="compositionally biased region" description="Acidic residues" evidence="1">
    <location>
        <begin position="711"/>
        <end position="765"/>
    </location>
</feature>
<dbReference type="AlphaFoldDB" id="A0AAN8RNV6"/>
<reference evidence="2 3" key="1">
    <citation type="submission" date="2019-10" db="EMBL/GenBank/DDBJ databases">
        <authorList>
            <person name="Palmer J.M."/>
        </authorList>
    </citation>
    <scope>NUCLEOTIDE SEQUENCE [LARGE SCALE GENOMIC DNA]</scope>
    <source>
        <strain evidence="2 3">TWF718</strain>
    </source>
</reference>
<feature type="compositionally biased region" description="Low complexity" evidence="1">
    <location>
        <begin position="964"/>
        <end position="980"/>
    </location>
</feature>
<keyword evidence="3" id="KW-1185">Reference proteome</keyword>